<gene>
    <name evidence="1" type="ORF">ACFQND_20370</name>
</gene>
<dbReference type="InterPro" id="IPR011990">
    <property type="entry name" value="TPR-like_helical_dom_sf"/>
</dbReference>
<dbReference type="RefSeq" id="WP_371438212.1">
    <property type="nucleotide sequence ID" value="NZ_JBHSRS010000083.1"/>
</dbReference>
<accession>A0ABW1U303</accession>
<protein>
    <submittedName>
        <fullName evidence="1">Tetratricopeptide repeat protein</fullName>
    </submittedName>
</protein>
<dbReference type="EMBL" id="JBHSRS010000083">
    <property type="protein sequence ID" value="MFC6283588.1"/>
    <property type="molecule type" value="Genomic_DNA"/>
</dbReference>
<reference evidence="2" key="1">
    <citation type="journal article" date="2019" name="Int. J. Syst. Evol. Microbiol.">
        <title>The Global Catalogue of Microorganisms (GCM) 10K type strain sequencing project: providing services to taxonomists for standard genome sequencing and annotation.</title>
        <authorList>
            <consortium name="The Broad Institute Genomics Platform"/>
            <consortium name="The Broad Institute Genome Sequencing Center for Infectious Disease"/>
            <person name="Wu L."/>
            <person name="Ma J."/>
        </authorList>
    </citation>
    <scope>NUCLEOTIDE SEQUENCE [LARGE SCALE GENOMIC DNA]</scope>
    <source>
        <strain evidence="2">CCUG 39402</strain>
    </source>
</reference>
<sequence>MFACAHASAQTDATQTLERQSDEAFRQVLQQPQNLSLWSSYSQLLVRQGNYEGGIAALERLLLEPDASPSLRVEIGVLYYRLASYSMSEAMLRKALEDARLPGDQRALANALLADIAKRSQVSQLSGAFTFGLRSQSNPMYRTDSSQVIVGGVPVPYTQRPESNTDVNLGLRLRHLYDLEKQNSAAIVSTLGAAITNYSSSAGSQVVANPGKPYDLLVLDVSTGLQFKPLPADLSSLTLRPHVLWSTVLAQGKQYFDSYGLGMDASWLVSERTLVDVTVDSQRRNFASRVDIPAAGLLSGHLDSLRARWTHEVVAGQIVSADYVMRRNRTGRDFYDSNSHEVQLTYSVSYASPISGGGNWTTSVYGSALRRTYGGADPAVSATIKRQDSESRLGITHRIPMTPVWSLSFALEEARNNASLANFNYKNTTLSGTVIRSF</sequence>
<comment type="caution">
    <text evidence="1">The sequence shown here is derived from an EMBL/GenBank/DDBJ whole genome shotgun (WGS) entry which is preliminary data.</text>
</comment>
<proteinExistence type="predicted"/>
<organism evidence="1 2">
    <name type="scientific">Polaromonas aquatica</name>
    <dbReference type="NCBI Taxonomy" id="332657"/>
    <lineage>
        <taxon>Bacteria</taxon>
        <taxon>Pseudomonadati</taxon>
        <taxon>Pseudomonadota</taxon>
        <taxon>Betaproteobacteria</taxon>
        <taxon>Burkholderiales</taxon>
        <taxon>Comamonadaceae</taxon>
        <taxon>Polaromonas</taxon>
    </lineage>
</organism>
<dbReference type="Proteomes" id="UP001596270">
    <property type="component" value="Unassembled WGS sequence"/>
</dbReference>
<name>A0ABW1U303_9BURK</name>
<evidence type="ECO:0000313" key="1">
    <source>
        <dbReference type="EMBL" id="MFC6283588.1"/>
    </source>
</evidence>
<evidence type="ECO:0000313" key="2">
    <source>
        <dbReference type="Proteomes" id="UP001596270"/>
    </source>
</evidence>
<dbReference type="SUPFAM" id="SSF48452">
    <property type="entry name" value="TPR-like"/>
    <property type="match status" value="1"/>
</dbReference>
<keyword evidence="2" id="KW-1185">Reference proteome</keyword>
<dbReference type="Gene3D" id="1.25.40.10">
    <property type="entry name" value="Tetratricopeptide repeat domain"/>
    <property type="match status" value="1"/>
</dbReference>